<dbReference type="InterPro" id="IPR056884">
    <property type="entry name" value="NPHP3-like_N"/>
</dbReference>
<dbReference type="InterPro" id="IPR002110">
    <property type="entry name" value="Ankyrin_rpt"/>
</dbReference>
<feature type="repeat" description="ANK" evidence="3">
    <location>
        <begin position="1209"/>
        <end position="1241"/>
    </location>
</feature>
<gene>
    <name evidence="7" type="ORF">PITC_085840</name>
</gene>
<dbReference type="InterPro" id="IPR031350">
    <property type="entry name" value="Goodbye_dom"/>
</dbReference>
<dbReference type="InterPro" id="IPR027417">
    <property type="entry name" value="P-loop_NTPase"/>
</dbReference>
<feature type="repeat" description="ANK" evidence="3">
    <location>
        <begin position="1078"/>
        <end position="1106"/>
    </location>
</feature>
<reference evidence="7 8" key="1">
    <citation type="journal article" date="2015" name="Mol. Plant Microbe Interact.">
        <title>Genome, transcriptome, and functional analyses of Penicillium expansum provide new insights into secondary metabolism and pathogenicity.</title>
        <authorList>
            <person name="Ballester A.R."/>
            <person name="Marcet-Houben M."/>
            <person name="Levin E."/>
            <person name="Sela N."/>
            <person name="Selma-Lazaro C."/>
            <person name="Carmona L."/>
            <person name="Wisniewski M."/>
            <person name="Droby S."/>
            <person name="Gonzalez-Candelas L."/>
            <person name="Gabaldon T."/>
        </authorList>
    </citation>
    <scope>NUCLEOTIDE SEQUENCE [LARGE SCALE GENOMIC DNA]</scope>
    <source>
        <strain evidence="7 8">PHI-1</strain>
    </source>
</reference>
<dbReference type="InterPro" id="IPR036770">
    <property type="entry name" value="Ankyrin_rpt-contain_sf"/>
</dbReference>
<feature type="repeat" description="ANK" evidence="3">
    <location>
        <begin position="888"/>
        <end position="920"/>
    </location>
</feature>
<sequence length="1311" mass="146493">MLAVGDVTDVGAIWRAAVDRYTDITQVDLSLVEPVNNVEDVLNEINKREELFKRARHDGSKTDKFRGLVSRSLKSIDKVSEVVAQGLSNTANSVSADFDKIAAFFTNVEMYLERLKLVEGKLPLESGLERALVEVLKCVLVLCGICAKHIKKGRLVKGLHTLVSGEDAELASAYSDFRKAVEHEQSIIRTLTFVRVGETNLSLEQSKGIYKQLEAREELQQRMNVLDHLSTRTFLYTQIDKFAKGRIGTCKWVLHSEIFQQWFKGAENSILWCYGDPGTGKTILSSIVIEYLSESIRASRAALVFIYCNYKETETHSELELLSSIARQLAEQLDHIPSVDECPENNRDNFFRLMKDLDADIRFMFTSRPHIDLPVEFAKLERIHISATTADLEVYLKSEILGNYRFQKRVIRNDPSIQVEIVERIIAKSAGMFLLANLHVTELCRYTDVRNVQDAMDKLPDSIFGYYDAIIERLEEQDDPDCDLAREALSIISHAKRPLSVDELVHALGVREDDTEFIESGCVVPEILLSVSAGLIKIDKQENTIRLVHQTLHEYFERFPGRLLPDSHSKLAKICLTYLSFDAFASGPCTCNKTLEERLTRHKFFRYASHHWGQHVQSSHEDHAGLILQHFRDKQKLMSCVQAMYVSLQQTKNWFDCYPKRVELLHLTAYWGLTRMSSLQLATQIGVDVLNSRAETPLLIAAQRDHTEVVELFLHSGADINAQSSRGETALYWAAKNGNRALAQLLLLHHAEILADLEGWTAINWVVVRGDIELLRLLLERYPDSTVGMDSKRQAFYLAAEEGRHEILQMLLYNGVPINMRDKNGSTALDNAIAAGQEATAQMLLLNDANVNSIDEYGNTALHWSVPNTLILRSLLQRGAVIDARTETGETALFWAAQGGSVASAELLLDKGADFTTTDSNGTTPLHRAALQGHEEILKMLLQKGASPTVRDKDGWTPLYGAAVKKHDKVVQLLLREFPDQEPILDLVNKIMEGKKRDILLQKAEEKGQGTTAVTGLRFAAQEADLGKLRMILERGADVDGKDPLGCTALELAAFHGHLEIAEVLLDYGASVNIRGSLNRPPLYHAVEQSNDRLVQLLIEHGADVEMDVFGVTSLMLAAELDYPEIIKILLDAKADSNRQNCYGHTALHLAASNGLKHTTRLLIEGGALLNISNDQGKTPLILAVENTQKKVVSLLLSYGSDTEVRTDEGLTALHVAVFMKSPSITRLLLEGRANINAYFNGLTALEIASLMGHDSLQRLLLKKGATPGPRTLSSEAGRDRAIRSVDQQKKVLLVERFHKMFVDRGVANSK</sequence>
<evidence type="ECO:0000256" key="2">
    <source>
        <dbReference type="ARBA" id="ARBA00023043"/>
    </source>
</evidence>
<dbReference type="OrthoDB" id="195446at2759"/>
<dbReference type="PANTHER" id="PTHR24198:SF165">
    <property type="entry name" value="ANKYRIN REPEAT-CONTAINING PROTEIN-RELATED"/>
    <property type="match status" value="1"/>
</dbReference>
<feature type="repeat" description="ANK" evidence="3">
    <location>
        <begin position="1012"/>
        <end position="1044"/>
    </location>
</feature>
<feature type="domain" description="Nephrocystin 3-like N-terminal" evidence="6">
    <location>
        <begin position="248"/>
        <end position="336"/>
    </location>
</feature>
<feature type="repeat" description="ANK" evidence="3">
    <location>
        <begin position="1241"/>
        <end position="1273"/>
    </location>
</feature>
<dbReference type="Pfam" id="PF13637">
    <property type="entry name" value="Ank_4"/>
    <property type="match status" value="1"/>
</dbReference>
<dbReference type="Gene3D" id="3.40.50.300">
    <property type="entry name" value="P-loop containing nucleotide triphosphate hydrolases"/>
    <property type="match status" value="1"/>
</dbReference>
<evidence type="ECO:0000256" key="1">
    <source>
        <dbReference type="ARBA" id="ARBA00022737"/>
    </source>
</evidence>
<dbReference type="Gene3D" id="1.25.40.20">
    <property type="entry name" value="Ankyrin repeat-containing domain"/>
    <property type="match status" value="3"/>
</dbReference>
<dbReference type="InterPro" id="IPR054471">
    <property type="entry name" value="GPIID_WHD"/>
</dbReference>
<feature type="repeat" description="ANK" evidence="3">
    <location>
        <begin position="693"/>
        <end position="725"/>
    </location>
</feature>
<dbReference type="Pfam" id="PF24883">
    <property type="entry name" value="NPHP3_N"/>
    <property type="match status" value="1"/>
</dbReference>
<evidence type="ECO:0000259" key="5">
    <source>
        <dbReference type="Pfam" id="PF22939"/>
    </source>
</evidence>
<dbReference type="PRINTS" id="PR01415">
    <property type="entry name" value="ANKYRIN"/>
</dbReference>
<dbReference type="Pfam" id="PF12796">
    <property type="entry name" value="Ank_2"/>
    <property type="match status" value="4"/>
</dbReference>
<dbReference type="SMART" id="SM00248">
    <property type="entry name" value="ANK"/>
    <property type="match status" value="17"/>
</dbReference>
<evidence type="ECO:0000313" key="8">
    <source>
        <dbReference type="Proteomes" id="UP000030104"/>
    </source>
</evidence>
<dbReference type="Pfam" id="PF17109">
    <property type="entry name" value="Goodbye"/>
    <property type="match status" value="1"/>
</dbReference>
<proteinExistence type="predicted"/>
<dbReference type="SUPFAM" id="SSF52540">
    <property type="entry name" value="P-loop containing nucleoside triphosphate hydrolases"/>
    <property type="match status" value="1"/>
</dbReference>
<feature type="repeat" description="ANK" evidence="3">
    <location>
        <begin position="726"/>
        <end position="753"/>
    </location>
</feature>
<feature type="domain" description="Fungal STAND N-terminal Goodbye" evidence="4">
    <location>
        <begin position="14"/>
        <end position="90"/>
    </location>
</feature>
<organism evidence="7 8">
    <name type="scientific">Penicillium italicum</name>
    <name type="common">Blue mold</name>
    <dbReference type="NCBI Taxonomy" id="40296"/>
    <lineage>
        <taxon>Eukaryota</taxon>
        <taxon>Fungi</taxon>
        <taxon>Dikarya</taxon>
        <taxon>Ascomycota</taxon>
        <taxon>Pezizomycotina</taxon>
        <taxon>Eurotiomycetes</taxon>
        <taxon>Eurotiomycetidae</taxon>
        <taxon>Eurotiales</taxon>
        <taxon>Aspergillaceae</taxon>
        <taxon>Penicillium</taxon>
    </lineage>
</organism>
<feature type="repeat" description="ANK" evidence="3">
    <location>
        <begin position="1176"/>
        <end position="1208"/>
    </location>
</feature>
<evidence type="ECO:0000259" key="4">
    <source>
        <dbReference type="Pfam" id="PF17109"/>
    </source>
</evidence>
<name>A0A0A2L9J6_PENIT</name>
<dbReference type="PANTHER" id="PTHR24198">
    <property type="entry name" value="ANKYRIN REPEAT AND PROTEIN KINASE DOMAIN-CONTAINING PROTEIN"/>
    <property type="match status" value="1"/>
</dbReference>
<dbReference type="SUPFAM" id="SSF48403">
    <property type="entry name" value="Ankyrin repeat"/>
    <property type="match status" value="2"/>
</dbReference>
<protein>
    <submittedName>
        <fullName evidence="7">Uncharacterized protein</fullName>
    </submittedName>
</protein>
<dbReference type="Proteomes" id="UP000030104">
    <property type="component" value="Unassembled WGS sequence"/>
</dbReference>
<feature type="repeat" description="ANK" evidence="3">
    <location>
        <begin position="921"/>
        <end position="953"/>
    </location>
</feature>
<dbReference type="STRING" id="40296.A0A0A2L9J6"/>
<accession>A0A0A2L9J6</accession>
<feature type="repeat" description="ANK" evidence="3">
    <location>
        <begin position="791"/>
        <end position="823"/>
    </location>
</feature>
<feature type="repeat" description="ANK" evidence="3">
    <location>
        <begin position="824"/>
        <end position="856"/>
    </location>
</feature>
<dbReference type="EMBL" id="JQGA01000829">
    <property type="protein sequence ID" value="KGO73285.1"/>
    <property type="molecule type" value="Genomic_DNA"/>
</dbReference>
<evidence type="ECO:0000313" key="7">
    <source>
        <dbReference type="EMBL" id="KGO73285.1"/>
    </source>
</evidence>
<dbReference type="PROSITE" id="PS50297">
    <property type="entry name" value="ANK_REP_REGION"/>
    <property type="match status" value="13"/>
</dbReference>
<comment type="caution">
    <text evidence="7">The sequence shown here is derived from an EMBL/GenBank/DDBJ whole genome shotgun (WGS) entry which is preliminary data.</text>
</comment>
<feature type="repeat" description="ANK" evidence="3">
    <location>
        <begin position="1110"/>
        <end position="1142"/>
    </location>
</feature>
<evidence type="ECO:0000256" key="3">
    <source>
        <dbReference type="PROSITE-ProRule" id="PRU00023"/>
    </source>
</evidence>
<feature type="repeat" description="ANK" evidence="3">
    <location>
        <begin position="1143"/>
        <end position="1175"/>
    </location>
</feature>
<keyword evidence="2 3" id="KW-0040">ANK repeat</keyword>
<dbReference type="HOGENOM" id="CLU_000288_34_23_1"/>
<feature type="domain" description="GPI inositol-deacylase winged helix" evidence="5">
    <location>
        <begin position="484"/>
        <end position="556"/>
    </location>
</feature>
<dbReference type="PhylomeDB" id="A0A0A2L9J6"/>
<evidence type="ECO:0000259" key="6">
    <source>
        <dbReference type="Pfam" id="PF24883"/>
    </source>
</evidence>
<dbReference type="PROSITE" id="PS50088">
    <property type="entry name" value="ANK_REPEAT"/>
    <property type="match status" value="14"/>
</dbReference>
<keyword evidence="8" id="KW-1185">Reference proteome</keyword>
<dbReference type="Pfam" id="PF22939">
    <property type="entry name" value="WHD_GPIID"/>
    <property type="match status" value="1"/>
</dbReference>
<feature type="repeat" description="ANK" evidence="3">
    <location>
        <begin position="1045"/>
        <end position="1077"/>
    </location>
</feature>
<dbReference type="OMA" id="YICTRID"/>
<dbReference type="Pfam" id="PF00023">
    <property type="entry name" value="Ank"/>
    <property type="match status" value="2"/>
</dbReference>
<keyword evidence="1" id="KW-0677">Repeat</keyword>